<gene>
    <name evidence="2" type="ORF">BCR43DRAFT_170607</name>
</gene>
<feature type="compositionally biased region" description="Low complexity" evidence="1">
    <location>
        <begin position="309"/>
        <end position="319"/>
    </location>
</feature>
<evidence type="ECO:0000256" key="1">
    <source>
        <dbReference type="SAM" id="MobiDB-lite"/>
    </source>
</evidence>
<reference evidence="2 3" key="1">
    <citation type="submission" date="2016-07" db="EMBL/GenBank/DDBJ databases">
        <title>Pervasive Adenine N6-methylation of Active Genes in Fungi.</title>
        <authorList>
            <consortium name="DOE Joint Genome Institute"/>
            <person name="Mondo S.J."/>
            <person name="Dannebaum R.O."/>
            <person name="Kuo R.C."/>
            <person name="Labutti K."/>
            <person name="Haridas S."/>
            <person name="Kuo A."/>
            <person name="Salamov A."/>
            <person name="Ahrendt S.R."/>
            <person name="Lipzen A."/>
            <person name="Sullivan W."/>
            <person name="Andreopoulos W.B."/>
            <person name="Clum A."/>
            <person name="Lindquist E."/>
            <person name="Daum C."/>
            <person name="Ramamoorthy G.K."/>
            <person name="Gryganskyi A."/>
            <person name="Culley D."/>
            <person name="Magnuson J.K."/>
            <person name="James T.Y."/>
            <person name="O'Malley M.A."/>
            <person name="Stajich J.E."/>
            <person name="Spatafora J.W."/>
            <person name="Visel A."/>
            <person name="Grigoriev I.V."/>
        </authorList>
    </citation>
    <scope>NUCLEOTIDE SEQUENCE [LARGE SCALE GENOMIC DNA]</scope>
    <source>
        <strain evidence="2 3">NRRL 2496</strain>
    </source>
</reference>
<accession>A0A1X2HPC0</accession>
<evidence type="ECO:0000313" key="2">
    <source>
        <dbReference type="EMBL" id="ORZ01197.1"/>
    </source>
</evidence>
<keyword evidence="3" id="KW-1185">Reference proteome</keyword>
<feature type="region of interest" description="Disordered" evidence="1">
    <location>
        <begin position="114"/>
        <end position="375"/>
    </location>
</feature>
<proteinExistence type="predicted"/>
<feature type="compositionally biased region" description="Polar residues" evidence="1">
    <location>
        <begin position="196"/>
        <end position="215"/>
    </location>
</feature>
<feature type="compositionally biased region" description="Acidic residues" evidence="1">
    <location>
        <begin position="358"/>
        <end position="372"/>
    </location>
</feature>
<name>A0A1X2HPC0_SYNRA</name>
<feature type="compositionally biased region" description="Acidic residues" evidence="1">
    <location>
        <begin position="263"/>
        <end position="276"/>
    </location>
</feature>
<sequence length="396" mass="43699">MRSDYAIQTLTTQLTIPQDTSVNVRMEHAFLVAVEYKIEAQVQAHPDALYTPLSDDAPFSSMAVDIPLSLTVNQSSNIPKIDVHTAPASHCDLHCHLTREVTGSGVKKRMQNMFRRKPSSKSASQSSYDQSSVAEKKSSRPGFLSFRSSSKANAREGSISSFVTGSSGALAPPSQFHQQQRHLPDDPSATVPPALTPSTLSQASQSQVFQSPNTYDNEDMPTPDSPPPKYTSKDSDSPQNPSWASSPGASVGANNVTYFEMFPDSESEPEEQDEPVEGLNVTDKHKGKERTVGHEVDQQEQPKEHEQLQQETEQQELLPAIPPPPPRAFVPPSPPSPQKEVPSQSTHRHVDDKPDLVSESESEDGSSDEDDLLAIMARREKRIERKRNSQRRADRE</sequence>
<protein>
    <submittedName>
        <fullName evidence="2">Uncharacterized protein</fullName>
    </submittedName>
</protein>
<feature type="compositionally biased region" description="Pro residues" evidence="1">
    <location>
        <begin position="320"/>
        <end position="337"/>
    </location>
</feature>
<feature type="compositionally biased region" description="Basic and acidic residues" evidence="1">
    <location>
        <begin position="282"/>
        <end position="308"/>
    </location>
</feature>
<feature type="compositionally biased region" description="Polar residues" evidence="1">
    <location>
        <begin position="237"/>
        <end position="257"/>
    </location>
</feature>
<evidence type="ECO:0000313" key="3">
    <source>
        <dbReference type="Proteomes" id="UP000242180"/>
    </source>
</evidence>
<feature type="compositionally biased region" description="Polar residues" evidence="1">
    <location>
        <begin position="146"/>
        <end position="167"/>
    </location>
</feature>
<dbReference type="AlphaFoldDB" id="A0A1X2HPC0"/>
<feature type="compositionally biased region" description="Low complexity" evidence="1">
    <location>
        <begin position="120"/>
        <end position="132"/>
    </location>
</feature>
<dbReference type="InParanoid" id="A0A1X2HPC0"/>
<comment type="caution">
    <text evidence="2">The sequence shown here is derived from an EMBL/GenBank/DDBJ whole genome shotgun (WGS) entry which is preliminary data.</text>
</comment>
<organism evidence="2 3">
    <name type="scientific">Syncephalastrum racemosum</name>
    <name type="common">Filamentous fungus</name>
    <dbReference type="NCBI Taxonomy" id="13706"/>
    <lineage>
        <taxon>Eukaryota</taxon>
        <taxon>Fungi</taxon>
        <taxon>Fungi incertae sedis</taxon>
        <taxon>Mucoromycota</taxon>
        <taxon>Mucoromycotina</taxon>
        <taxon>Mucoromycetes</taxon>
        <taxon>Mucorales</taxon>
        <taxon>Syncephalastraceae</taxon>
        <taxon>Syncephalastrum</taxon>
    </lineage>
</organism>
<dbReference type="Proteomes" id="UP000242180">
    <property type="component" value="Unassembled WGS sequence"/>
</dbReference>
<dbReference type="EMBL" id="MCGN01000002">
    <property type="protein sequence ID" value="ORZ01197.1"/>
    <property type="molecule type" value="Genomic_DNA"/>
</dbReference>